<proteinExistence type="inferred from homology"/>
<evidence type="ECO:0000256" key="2">
    <source>
        <dbReference type="ARBA" id="ARBA00035108"/>
    </source>
</evidence>
<dbReference type="InterPro" id="IPR009430">
    <property type="entry name" value="GvpL/GvpF"/>
</dbReference>
<dbReference type="EMBL" id="JAROAV010000028">
    <property type="protein sequence ID" value="MDF8264748.1"/>
    <property type="molecule type" value="Genomic_DNA"/>
</dbReference>
<evidence type="ECO:0000256" key="3">
    <source>
        <dbReference type="ARBA" id="ARBA00035643"/>
    </source>
</evidence>
<dbReference type="RefSeq" id="WP_277192140.1">
    <property type="nucleotide sequence ID" value="NZ_JAROAV010000028.1"/>
</dbReference>
<evidence type="ECO:0000256" key="4">
    <source>
        <dbReference type="SAM" id="Coils"/>
    </source>
</evidence>
<dbReference type="Proteomes" id="UP001528912">
    <property type="component" value="Unassembled WGS sequence"/>
</dbReference>
<evidence type="ECO:0000313" key="5">
    <source>
        <dbReference type="EMBL" id="MDF8264748.1"/>
    </source>
</evidence>
<keyword evidence="1" id="KW-0304">Gas vesicle</keyword>
<organism evidence="5 6">
    <name type="scientific">Luteipulveratus flavus</name>
    <dbReference type="NCBI Taxonomy" id="3031728"/>
    <lineage>
        <taxon>Bacteria</taxon>
        <taxon>Bacillati</taxon>
        <taxon>Actinomycetota</taxon>
        <taxon>Actinomycetes</taxon>
        <taxon>Micrococcales</taxon>
        <taxon>Dermacoccaceae</taxon>
        <taxon>Luteipulveratus</taxon>
    </lineage>
</organism>
<dbReference type="PANTHER" id="PTHR36852">
    <property type="entry name" value="PROTEIN GVPL 2"/>
    <property type="match status" value="1"/>
</dbReference>
<name>A0ABT6C887_9MICO</name>
<comment type="caution">
    <text evidence="5">The sequence shown here is derived from an EMBL/GenBank/DDBJ whole genome shotgun (WGS) entry which is preliminary data.</text>
</comment>
<evidence type="ECO:0000256" key="1">
    <source>
        <dbReference type="ARBA" id="ARBA00022987"/>
    </source>
</evidence>
<keyword evidence="6" id="KW-1185">Reference proteome</keyword>
<keyword evidence="4" id="KW-0175">Coiled coil</keyword>
<comment type="similarity">
    <text evidence="3">Belongs to the gas vesicle GvpF/GvpL family.</text>
</comment>
<gene>
    <name evidence="5" type="ORF">P4R38_10870</name>
</gene>
<evidence type="ECO:0000313" key="6">
    <source>
        <dbReference type="Proteomes" id="UP001528912"/>
    </source>
</evidence>
<feature type="coiled-coil region" evidence="4">
    <location>
        <begin position="210"/>
        <end position="240"/>
    </location>
</feature>
<dbReference type="Pfam" id="PF06386">
    <property type="entry name" value="GvpL_GvpF"/>
    <property type="match status" value="1"/>
</dbReference>
<sequence length="252" mass="27591">MTATAPTRTRELCVYGVVRSDANPDDYQGISGISGEPLELVAVDEIAALVEPVEDPATLGTRDGLMAYRRVLDEAARHGEVLPFRVGSVVPGDDDLVALLSDDHDVYADRLDEIAGQVQLLLRGSYRPEVALGGIVARNPEIRELRELTREAPEEAFRTERIRLGELVSRALDEERAVDRDRVVEALTPYATESVLRPEIGLHGLVNVALLVDRDQVEQLERAAEDLAAELQDRAELQLVGPMAAYDFAATA</sequence>
<accession>A0ABT6C887</accession>
<dbReference type="PANTHER" id="PTHR36852:SF1">
    <property type="entry name" value="PROTEIN GVPL 2"/>
    <property type="match status" value="1"/>
</dbReference>
<comment type="subcellular location">
    <subcellularLocation>
        <location evidence="2">Gas vesicle</location>
    </subcellularLocation>
</comment>
<protein>
    <submittedName>
        <fullName evidence="5">GvpL/GvpF family gas vesicle protein</fullName>
    </submittedName>
</protein>
<reference evidence="5 6" key="1">
    <citation type="submission" date="2023-03" db="EMBL/GenBank/DDBJ databases">
        <title>YIM 133296 draft genome.</title>
        <authorList>
            <person name="Xiong L."/>
        </authorList>
    </citation>
    <scope>NUCLEOTIDE SEQUENCE [LARGE SCALE GENOMIC DNA]</scope>
    <source>
        <strain evidence="5 6">YIM 133296</strain>
    </source>
</reference>